<reference evidence="1 2" key="1">
    <citation type="journal article" date="2019" name="Genome Biol. Evol.">
        <title>Insights into the evolution of the New World diploid cottons (Gossypium, subgenus Houzingenia) based on genome sequencing.</title>
        <authorList>
            <person name="Grover C.E."/>
            <person name="Arick M.A. 2nd"/>
            <person name="Thrash A."/>
            <person name="Conover J.L."/>
            <person name="Sanders W.S."/>
            <person name="Peterson D.G."/>
            <person name="Frelichowski J.E."/>
            <person name="Scheffler J.A."/>
            <person name="Scheffler B.E."/>
            <person name="Wendel J.F."/>
        </authorList>
    </citation>
    <scope>NUCLEOTIDE SEQUENCE [LARGE SCALE GENOMIC DNA]</scope>
    <source>
        <strain evidence="1">6</strain>
        <tissue evidence="1">Leaf</tissue>
    </source>
</reference>
<keyword evidence="2" id="KW-1185">Reference proteome</keyword>
<protein>
    <submittedName>
        <fullName evidence="1">Uncharacterized protein</fullName>
    </submittedName>
</protein>
<gene>
    <name evidence="1" type="ORF">Goarm_013865</name>
</gene>
<dbReference type="AlphaFoldDB" id="A0A7J9J4K2"/>
<organism evidence="1 2">
    <name type="scientific">Gossypium armourianum</name>
    <dbReference type="NCBI Taxonomy" id="34283"/>
    <lineage>
        <taxon>Eukaryota</taxon>
        <taxon>Viridiplantae</taxon>
        <taxon>Streptophyta</taxon>
        <taxon>Embryophyta</taxon>
        <taxon>Tracheophyta</taxon>
        <taxon>Spermatophyta</taxon>
        <taxon>Magnoliopsida</taxon>
        <taxon>eudicotyledons</taxon>
        <taxon>Gunneridae</taxon>
        <taxon>Pentapetalae</taxon>
        <taxon>rosids</taxon>
        <taxon>malvids</taxon>
        <taxon>Malvales</taxon>
        <taxon>Malvaceae</taxon>
        <taxon>Malvoideae</taxon>
        <taxon>Gossypium</taxon>
    </lineage>
</organism>
<dbReference type="Proteomes" id="UP000593575">
    <property type="component" value="Unassembled WGS sequence"/>
</dbReference>
<evidence type="ECO:0000313" key="1">
    <source>
        <dbReference type="EMBL" id="MBA0829247.1"/>
    </source>
</evidence>
<dbReference type="EMBL" id="JABFAE010000006">
    <property type="protein sequence ID" value="MBA0829247.1"/>
    <property type="molecule type" value="Genomic_DNA"/>
</dbReference>
<accession>A0A7J9J4K2</accession>
<sequence length="56" mass="6162">MQPLDGSSAVKVQVSAVENPEEASFFESYEAAHSMHDLSSLIAQVLSLLLSLHRYK</sequence>
<name>A0A7J9J4K2_9ROSI</name>
<comment type="caution">
    <text evidence="1">The sequence shown here is derived from an EMBL/GenBank/DDBJ whole genome shotgun (WGS) entry which is preliminary data.</text>
</comment>
<evidence type="ECO:0000313" key="2">
    <source>
        <dbReference type="Proteomes" id="UP000593575"/>
    </source>
</evidence>
<dbReference type="Gene3D" id="3.40.190.80">
    <property type="match status" value="1"/>
</dbReference>
<proteinExistence type="predicted"/>